<organism evidence="4 5">
    <name type="scientific">Coccidioides immitis (strain RS)</name>
    <name type="common">Valley fever fungus</name>
    <dbReference type="NCBI Taxonomy" id="246410"/>
    <lineage>
        <taxon>Eukaryota</taxon>
        <taxon>Fungi</taxon>
        <taxon>Dikarya</taxon>
        <taxon>Ascomycota</taxon>
        <taxon>Pezizomycotina</taxon>
        <taxon>Eurotiomycetes</taxon>
        <taxon>Eurotiomycetidae</taxon>
        <taxon>Onygenales</taxon>
        <taxon>Onygenaceae</taxon>
        <taxon>Coccidioides</taxon>
    </lineage>
</organism>
<dbReference type="Pfam" id="PF08574">
    <property type="entry name" value="Iwr1"/>
    <property type="match status" value="1"/>
</dbReference>
<accession>A0A0E1S4M2</accession>
<evidence type="ECO:0000256" key="1">
    <source>
        <dbReference type="ARBA" id="ARBA00010218"/>
    </source>
</evidence>
<dbReference type="RefSeq" id="XP_001246999.2">
    <property type="nucleotide sequence ID" value="XM_001246998.2"/>
</dbReference>
<dbReference type="OrthoDB" id="6255506at2759"/>
<gene>
    <name evidence="4" type="ORF">CIMG_00770</name>
</gene>
<dbReference type="EMBL" id="GG704911">
    <property type="protein sequence ID" value="EAS35416.2"/>
    <property type="molecule type" value="Genomic_DNA"/>
</dbReference>
<dbReference type="GeneID" id="4566295"/>
<dbReference type="PANTHER" id="PTHR28063:SF1">
    <property type="entry name" value="RNA POLYMERASE II NUCLEAR LOCALIZATION PROTEIN IWR1"/>
    <property type="match status" value="1"/>
</dbReference>
<proteinExistence type="inferred from homology"/>
<feature type="region of interest" description="Disordered" evidence="2">
    <location>
        <begin position="298"/>
        <end position="351"/>
    </location>
</feature>
<evidence type="ECO:0000313" key="4">
    <source>
        <dbReference type="EMBL" id="EAS35416.2"/>
    </source>
</evidence>
<dbReference type="AlphaFoldDB" id="A0A0E1S4M2"/>
<comment type="similarity">
    <text evidence="1">Belongs to the IWR1/SLC7A6OS family.</text>
</comment>
<feature type="region of interest" description="Disordered" evidence="2">
    <location>
        <begin position="506"/>
        <end position="531"/>
    </location>
</feature>
<dbReference type="KEGG" id="cim:CIMG_00770"/>
<name>A0A0E1S4M2_COCIM</name>
<protein>
    <recommendedName>
        <fullName evidence="3">Transcription factor Iwr1 domain-containing protein</fullName>
    </recommendedName>
</protein>
<feature type="region of interest" description="Disordered" evidence="2">
    <location>
        <begin position="439"/>
        <end position="475"/>
    </location>
</feature>
<dbReference type="OMA" id="EYWEHFA"/>
<dbReference type="GO" id="GO:0005737">
    <property type="term" value="C:cytoplasm"/>
    <property type="evidence" value="ECO:0007669"/>
    <property type="project" value="TreeGrafter"/>
</dbReference>
<sequence length="531" mass="59774">MALPPEQIRIKRRREEEPVETLYIQSQTRETKRRFTDFVFQRVVLNQDGVYVRDMSGHAGAQEAIKSTADSDSMRAAINGPSVPVVRTGEELRKVAEAAKQKASTRGMAVPVKPHARSTSMKLPPRPLPSTVTKSSVNSTVRKFHIAAPVADDLVLHKVGGGVQKKKGPRHAVVVEQKGDIVRGLSELAAQIGDIGSTTDIKAEDVKREVEMVDAQSPTISPRKRRVVNEAERRWKEKANAHRYTDRETYDRKGKTGTSIKDDPATWDYDSAQLAEELEHATLELAFGEPIKPAATPEQSKLYLPATKPVLKYRPRVPKQQQNKRDGRGHGLGQFDGVDESGETSLTINEPSTFGIGLEDISSMKNALEEHVIRAKNEKDDESDYVYDIFIRRSLQELADDPKFAQFQNGDWYVGYENVPADIGVVVISDKDVHYWDAVAEDDEEDKDWNTEDEDSNAEDNPANEYPDEDLDLEDEFDDVNAAYNKYRNYGSDYEQFDINDEVNEYGFKPTSYTSSGEASSDDEERLAWRE</sequence>
<reference evidence="5" key="2">
    <citation type="journal article" date="2010" name="Genome Res.">
        <title>Population genomic sequencing of Coccidioides fungi reveals recent hybridization and transposon control.</title>
        <authorList>
            <person name="Neafsey D.E."/>
            <person name="Barker B.M."/>
            <person name="Sharpton T.J."/>
            <person name="Stajich J.E."/>
            <person name="Park D.J."/>
            <person name="Whiston E."/>
            <person name="Hung C.-Y."/>
            <person name="McMahan C."/>
            <person name="White J."/>
            <person name="Sykes S."/>
            <person name="Heiman D."/>
            <person name="Young S."/>
            <person name="Zeng Q."/>
            <person name="Abouelleil A."/>
            <person name="Aftuck L."/>
            <person name="Bessette D."/>
            <person name="Brown A."/>
            <person name="FitzGerald M."/>
            <person name="Lui A."/>
            <person name="Macdonald J.P."/>
            <person name="Priest M."/>
            <person name="Orbach M.J."/>
            <person name="Galgiani J.N."/>
            <person name="Kirkland T.N."/>
            <person name="Cole G.T."/>
            <person name="Birren B.W."/>
            <person name="Henn M.R."/>
            <person name="Taylor J.W."/>
            <person name="Rounsley S.D."/>
        </authorList>
    </citation>
    <scope>GENOME REANNOTATION</scope>
    <source>
        <strain evidence="5">RS</strain>
    </source>
</reference>
<feature type="domain" description="Transcription factor Iwr1" evidence="3">
    <location>
        <begin position="383"/>
        <end position="470"/>
    </location>
</feature>
<feature type="compositionally biased region" description="Acidic residues" evidence="2">
    <location>
        <begin position="439"/>
        <end position="458"/>
    </location>
</feature>
<reference evidence="5" key="1">
    <citation type="journal article" date="2009" name="Genome Res.">
        <title>Comparative genomic analyses of the human fungal pathogens Coccidioides and their relatives.</title>
        <authorList>
            <person name="Sharpton T.J."/>
            <person name="Stajich J.E."/>
            <person name="Rounsley S.D."/>
            <person name="Gardner M.J."/>
            <person name="Wortman J.R."/>
            <person name="Jordar V.S."/>
            <person name="Maiti R."/>
            <person name="Kodira C.D."/>
            <person name="Neafsey D.E."/>
            <person name="Zeng Q."/>
            <person name="Hung C.-Y."/>
            <person name="McMahan C."/>
            <person name="Muszewska A."/>
            <person name="Grynberg M."/>
            <person name="Mandel M.A."/>
            <person name="Kellner E.M."/>
            <person name="Barker B.M."/>
            <person name="Galgiani J.N."/>
            <person name="Orbach M.J."/>
            <person name="Kirkland T.N."/>
            <person name="Cole G.T."/>
            <person name="Henn M.R."/>
            <person name="Birren B.W."/>
            <person name="Taylor J.W."/>
        </authorList>
    </citation>
    <scope>NUCLEOTIDE SEQUENCE [LARGE SCALE GENOMIC DNA]</scope>
    <source>
        <strain evidence="5">RS</strain>
    </source>
</reference>
<evidence type="ECO:0000256" key="2">
    <source>
        <dbReference type="SAM" id="MobiDB-lite"/>
    </source>
</evidence>
<dbReference type="InterPro" id="IPR013883">
    <property type="entry name" value="TF_Iwr1_dom"/>
</dbReference>
<evidence type="ECO:0000259" key="3">
    <source>
        <dbReference type="Pfam" id="PF08574"/>
    </source>
</evidence>
<keyword evidence="5" id="KW-1185">Reference proteome</keyword>
<dbReference type="Proteomes" id="UP000001261">
    <property type="component" value="Unassembled WGS sequence"/>
</dbReference>
<feature type="region of interest" description="Disordered" evidence="2">
    <location>
        <begin position="102"/>
        <end position="136"/>
    </location>
</feature>
<feature type="compositionally biased region" description="Basic and acidic residues" evidence="2">
    <location>
        <begin position="239"/>
        <end position="264"/>
    </location>
</feature>
<feature type="compositionally biased region" description="Acidic residues" evidence="2">
    <location>
        <begin position="466"/>
        <end position="475"/>
    </location>
</feature>
<dbReference type="VEuPathDB" id="FungiDB:CIMG_00770"/>
<dbReference type="InParanoid" id="A0A0E1S4M2"/>
<dbReference type="GO" id="GO:0006606">
    <property type="term" value="P:protein import into nucleus"/>
    <property type="evidence" value="ECO:0007669"/>
    <property type="project" value="InterPro"/>
</dbReference>
<evidence type="ECO:0000313" key="5">
    <source>
        <dbReference type="Proteomes" id="UP000001261"/>
    </source>
</evidence>
<feature type="region of interest" description="Disordered" evidence="2">
    <location>
        <begin position="239"/>
        <end position="265"/>
    </location>
</feature>
<dbReference type="InterPro" id="IPR040150">
    <property type="entry name" value="Iwr1"/>
</dbReference>
<dbReference type="PANTHER" id="PTHR28063">
    <property type="entry name" value="RNA POLYMERASE II NUCLEAR LOCALIZATION PROTEIN IWR1"/>
    <property type="match status" value="1"/>
</dbReference>